<dbReference type="EMBL" id="BROQ01000004">
    <property type="protein sequence ID" value="GKZ17276.1"/>
    <property type="molecule type" value="Genomic_DNA"/>
</dbReference>
<reference evidence="2" key="1">
    <citation type="submission" date="2022-07" db="EMBL/GenBank/DDBJ databases">
        <title>Taxonomy of Aspergillus series Nigri: significant species reduction supported by multi-species coalescent approaches.</title>
        <authorList>
            <person name="Bian C."/>
            <person name="Kusuya Y."/>
            <person name="Sklenar F."/>
            <person name="D'hooge E."/>
            <person name="Yaguchi T."/>
            <person name="Takahashi H."/>
            <person name="Hubka V."/>
        </authorList>
    </citation>
    <scope>NUCLEOTIDE SEQUENCE</scope>
    <source>
        <strain evidence="2">CBS 733.88</strain>
    </source>
</reference>
<comment type="caution">
    <text evidence="2">The sequence shown here is derived from an EMBL/GenBank/DDBJ whole genome shotgun (WGS) entry which is preliminary data.</text>
</comment>
<feature type="transmembrane region" description="Helical" evidence="1">
    <location>
        <begin position="136"/>
        <end position="158"/>
    </location>
</feature>
<dbReference type="Proteomes" id="UP001143548">
    <property type="component" value="Unassembled WGS sequence"/>
</dbReference>
<keyword evidence="1" id="KW-1133">Transmembrane helix</keyword>
<evidence type="ECO:0000313" key="2">
    <source>
        <dbReference type="EMBL" id="GKZ17276.1"/>
    </source>
</evidence>
<name>A0A9W5YJ80_9EURO</name>
<evidence type="ECO:0000256" key="1">
    <source>
        <dbReference type="SAM" id="Phobius"/>
    </source>
</evidence>
<dbReference type="AlphaFoldDB" id="A0A9W5YJ80"/>
<evidence type="ECO:0000313" key="3">
    <source>
        <dbReference type="Proteomes" id="UP001143548"/>
    </source>
</evidence>
<sequence>MHTKKQRNNSNMLLPRRDHRQQQRALLIGHVFRMLWQIRQDINKDGGCSIINLLYENGVSTYCCGTPISNGSEVVCPHGNSFEVTTGKMLFGYAALANTTADASAGNNMCVSSNSSSSAVNSSSSVGSSSSSRDTAIGVGVGVPLGVIAGASLVWAFWERRERKRLQRPSGGGSLVMDQGYSAPFVKTQRPPVELEVNGVRHELLS</sequence>
<organism evidence="2 3">
    <name type="scientific">Aspergillus brasiliensis</name>
    <dbReference type="NCBI Taxonomy" id="319629"/>
    <lineage>
        <taxon>Eukaryota</taxon>
        <taxon>Fungi</taxon>
        <taxon>Dikarya</taxon>
        <taxon>Ascomycota</taxon>
        <taxon>Pezizomycotina</taxon>
        <taxon>Eurotiomycetes</taxon>
        <taxon>Eurotiomycetidae</taxon>
        <taxon>Eurotiales</taxon>
        <taxon>Aspergillaceae</taxon>
        <taxon>Aspergillus</taxon>
        <taxon>Aspergillus subgen. Circumdati</taxon>
    </lineage>
</organism>
<gene>
    <name evidence="2" type="ORF">AbraCBS73388_007328</name>
</gene>
<keyword evidence="1" id="KW-0812">Transmembrane</keyword>
<proteinExistence type="predicted"/>
<accession>A0A9W5YJ80</accession>
<keyword evidence="1" id="KW-0472">Membrane</keyword>
<protein>
    <submittedName>
        <fullName evidence="2">Uncharacterized protein</fullName>
    </submittedName>
</protein>